<evidence type="ECO:0000313" key="3">
    <source>
        <dbReference type="Proteomes" id="UP000037460"/>
    </source>
</evidence>
<evidence type="ECO:0000313" key="2">
    <source>
        <dbReference type="EMBL" id="KOO22494.1"/>
    </source>
</evidence>
<keyword evidence="3" id="KW-1185">Reference proteome</keyword>
<proteinExistence type="predicted"/>
<comment type="caution">
    <text evidence="2">The sequence shown here is derived from an EMBL/GenBank/DDBJ whole genome shotgun (WGS) entry which is preliminary data.</text>
</comment>
<feature type="signal peptide" evidence="1">
    <location>
        <begin position="1"/>
        <end position="18"/>
    </location>
</feature>
<organism evidence="2 3">
    <name type="scientific">Chrysochromulina tobinii</name>
    <dbReference type="NCBI Taxonomy" id="1460289"/>
    <lineage>
        <taxon>Eukaryota</taxon>
        <taxon>Haptista</taxon>
        <taxon>Haptophyta</taxon>
        <taxon>Prymnesiophyceae</taxon>
        <taxon>Prymnesiales</taxon>
        <taxon>Chrysochromulinaceae</taxon>
        <taxon>Chrysochromulina</taxon>
    </lineage>
</organism>
<reference evidence="3" key="1">
    <citation type="journal article" date="2015" name="PLoS Genet.">
        <title>Genome Sequence and Transcriptome Analyses of Chrysochromulina tobin: Metabolic Tools for Enhanced Algal Fitness in the Prominent Order Prymnesiales (Haptophyceae).</title>
        <authorList>
            <person name="Hovde B.T."/>
            <person name="Deodato C.R."/>
            <person name="Hunsperger H.M."/>
            <person name="Ryken S.A."/>
            <person name="Yost W."/>
            <person name="Jha R.K."/>
            <person name="Patterson J."/>
            <person name="Monnat R.J. Jr."/>
            <person name="Barlow S.B."/>
            <person name="Starkenburg S.R."/>
            <person name="Cattolico R.A."/>
        </authorList>
    </citation>
    <scope>NUCLEOTIDE SEQUENCE</scope>
    <source>
        <strain evidence="3">CCMP291</strain>
    </source>
</reference>
<evidence type="ECO:0000256" key="1">
    <source>
        <dbReference type="SAM" id="SignalP"/>
    </source>
</evidence>
<dbReference type="OrthoDB" id="10622364at2759"/>
<dbReference type="EMBL" id="JWZX01003273">
    <property type="protein sequence ID" value="KOO22494.1"/>
    <property type="molecule type" value="Genomic_DNA"/>
</dbReference>
<keyword evidence="1" id="KW-0732">Signal</keyword>
<sequence>MLPLWALVIHVFLPPYNAIFYNKQAIANYTVHFLTSLISQDEVIKQRLLEAPDPKLKAPTGLRKDILVSWREATAVPQQGC</sequence>
<accession>A0A0M0J7D7</accession>
<dbReference type="AlphaFoldDB" id="A0A0M0J7D7"/>
<gene>
    <name evidence="2" type="ORF">Ctob_000320</name>
</gene>
<protein>
    <submittedName>
        <fullName evidence="2">Membrane protein</fullName>
    </submittedName>
</protein>
<name>A0A0M0J7D7_9EUKA</name>
<feature type="chain" id="PRO_5005601631" evidence="1">
    <location>
        <begin position="19"/>
        <end position="81"/>
    </location>
</feature>
<dbReference type="Proteomes" id="UP000037460">
    <property type="component" value="Unassembled WGS sequence"/>
</dbReference>